<accession>M0DVE9</accession>
<keyword evidence="2" id="KW-1185">Reference proteome</keyword>
<evidence type="ECO:0000313" key="1">
    <source>
        <dbReference type="EMBL" id="ELZ39476.1"/>
    </source>
</evidence>
<protein>
    <submittedName>
        <fullName evidence="1">Uncharacterized protein</fullName>
    </submittedName>
</protein>
<proteinExistence type="predicted"/>
<name>M0DVE9_9EURY</name>
<gene>
    <name evidence="1" type="ORF">C472_04158</name>
</gene>
<sequence>MLELVFAAVECFPFSLWNPRSVVRHSQFDFTDISVDGCGDYDFRVLAIIVFERVLDHVPNG</sequence>
<organism evidence="1 2">
    <name type="scientific">Halorubrum tebenquichense DSM 14210</name>
    <dbReference type="NCBI Taxonomy" id="1227485"/>
    <lineage>
        <taxon>Archaea</taxon>
        <taxon>Methanobacteriati</taxon>
        <taxon>Methanobacteriota</taxon>
        <taxon>Stenosarchaea group</taxon>
        <taxon>Halobacteria</taxon>
        <taxon>Halobacteriales</taxon>
        <taxon>Haloferacaceae</taxon>
        <taxon>Halorubrum</taxon>
    </lineage>
</organism>
<comment type="caution">
    <text evidence="1">The sequence shown here is derived from an EMBL/GenBank/DDBJ whole genome shotgun (WGS) entry which is preliminary data.</text>
</comment>
<dbReference type="AlphaFoldDB" id="M0DVE9"/>
<dbReference type="EMBL" id="AOJD01000027">
    <property type="protein sequence ID" value="ELZ39476.1"/>
    <property type="molecule type" value="Genomic_DNA"/>
</dbReference>
<dbReference type="Proteomes" id="UP000011523">
    <property type="component" value="Unassembled WGS sequence"/>
</dbReference>
<evidence type="ECO:0000313" key="2">
    <source>
        <dbReference type="Proteomes" id="UP000011523"/>
    </source>
</evidence>
<reference evidence="1 2" key="1">
    <citation type="journal article" date="2014" name="PLoS Genet.">
        <title>Phylogenetically driven sequencing of extremely halophilic archaea reveals strategies for static and dynamic osmo-response.</title>
        <authorList>
            <person name="Becker E.A."/>
            <person name="Seitzer P.M."/>
            <person name="Tritt A."/>
            <person name="Larsen D."/>
            <person name="Krusor M."/>
            <person name="Yao A.I."/>
            <person name="Wu D."/>
            <person name="Madern D."/>
            <person name="Eisen J.A."/>
            <person name="Darling A.E."/>
            <person name="Facciotti M.T."/>
        </authorList>
    </citation>
    <scope>NUCLEOTIDE SEQUENCE [LARGE SCALE GENOMIC DNA]</scope>
    <source>
        <strain evidence="1 2">DSM 14210</strain>
    </source>
</reference>